<organism evidence="1 2">
    <name type="scientific">Candidatus Taenaricola geysiri</name>
    <dbReference type="NCBI Taxonomy" id="1974752"/>
    <lineage>
        <taxon>Bacteria</taxon>
        <taxon>Pseudomonadati</taxon>
        <taxon>Candidatus Omnitrophota</taxon>
        <taxon>Candidatus Taenaricola</taxon>
    </lineage>
</organism>
<evidence type="ECO:0000313" key="2">
    <source>
        <dbReference type="Proteomes" id="UP000231267"/>
    </source>
</evidence>
<dbReference type="Proteomes" id="UP000231267">
    <property type="component" value="Unassembled WGS sequence"/>
</dbReference>
<gene>
    <name evidence="1" type="ORF">COW11_06370</name>
</gene>
<dbReference type="EMBL" id="PFGP01000139">
    <property type="protein sequence ID" value="PIW65853.1"/>
    <property type="molecule type" value="Genomic_DNA"/>
</dbReference>
<accession>A0A2J0LJT5</accession>
<evidence type="ECO:0008006" key="3">
    <source>
        <dbReference type="Google" id="ProtNLM"/>
    </source>
</evidence>
<comment type="caution">
    <text evidence="1">The sequence shown here is derived from an EMBL/GenBank/DDBJ whole genome shotgun (WGS) entry which is preliminary data.</text>
</comment>
<protein>
    <recommendedName>
        <fullName evidence="3">CARDB domain-containing protein</fullName>
    </recommendedName>
</protein>
<proteinExistence type="predicted"/>
<reference evidence="1 2" key="1">
    <citation type="submission" date="2017-09" db="EMBL/GenBank/DDBJ databases">
        <title>Depth-based differentiation of microbial function through sediment-hosted aquifers and enrichment of novel symbionts in the deep terrestrial subsurface.</title>
        <authorList>
            <person name="Probst A.J."/>
            <person name="Ladd B."/>
            <person name="Jarett J.K."/>
            <person name="Geller-Mcgrath D.E."/>
            <person name="Sieber C.M."/>
            <person name="Emerson J.B."/>
            <person name="Anantharaman K."/>
            <person name="Thomas B.C."/>
            <person name="Malmstrom R."/>
            <person name="Stieglmeier M."/>
            <person name="Klingl A."/>
            <person name="Woyke T."/>
            <person name="Ryan C.M."/>
            <person name="Banfield J.F."/>
        </authorList>
    </citation>
    <scope>NUCLEOTIDE SEQUENCE [LARGE SCALE GENOMIC DNA]</scope>
    <source>
        <strain evidence="1">CG12_big_fil_rev_8_21_14_0_65_43_15</strain>
    </source>
</reference>
<name>A0A2J0LJT5_9BACT</name>
<evidence type="ECO:0000313" key="1">
    <source>
        <dbReference type="EMBL" id="PIW65853.1"/>
    </source>
</evidence>
<dbReference type="AlphaFoldDB" id="A0A2J0LJT5"/>
<sequence length="269" mass="30028">MPIIKNCESKIKSFIFLLFTFSFLLFTLSSIALASIEIDPMRLELEAVSDKTITGYITIKNHGDEDIDLSFSAGEYRYIIPGNAPSCKAWISLNPDKIKVEKEKQQEIQYSIKIPAYSKGEYVASVLIDKEQQPEPINPKEKGQVRVKITPRINMPVYVTIKNSLVRSCSITELATLQSEDKKSVDFSVSVKNTGTTHIRPAIILAILDENKAVVKKIPVGKALPIFAGFAEKFSAKWNAPEKNKYTVVATVDMGNGDFIQNSSEFEVK</sequence>